<dbReference type="RefSeq" id="WP_124143052.1">
    <property type="nucleotide sequence ID" value="NZ_CAWOKI010000279.1"/>
</dbReference>
<accession>A0A3N6P257</accession>
<evidence type="ECO:0000313" key="2">
    <source>
        <dbReference type="Proteomes" id="UP000269154"/>
    </source>
</evidence>
<keyword evidence="2" id="KW-1185">Reference proteome</keyword>
<dbReference type="EMBL" id="RCBY01000256">
    <property type="protein sequence ID" value="RQH27446.1"/>
    <property type="molecule type" value="Genomic_DNA"/>
</dbReference>
<sequence>MKNINKKLVVASAITGVLAVGLTTFGNSQEALAGKEGMEKCAGIVKAGMNDCNANGHSCSGQSTVSGDPNEWIYVPEGTCEKIVGATLKK</sequence>
<reference evidence="1 2" key="1">
    <citation type="journal article" date="2018" name="ACS Chem. Biol.">
        <title>Ketoreductase domain dysfunction expands chemodiversity: malyngamide biosynthesis in the cyanobacterium Okeania hirsuta.</title>
        <authorList>
            <person name="Moss N.A."/>
            <person name="Leao T."/>
            <person name="Rankin M."/>
            <person name="McCullough T.M."/>
            <person name="Qu P."/>
            <person name="Korobeynikov A."/>
            <person name="Smith J.L."/>
            <person name="Gerwick L."/>
            <person name="Gerwick W.H."/>
        </authorList>
    </citation>
    <scope>NUCLEOTIDE SEQUENCE [LARGE SCALE GENOMIC DNA]</scope>
    <source>
        <strain evidence="1 2">PAB10Feb10-1</strain>
    </source>
</reference>
<comment type="caution">
    <text evidence="1">The sequence shown here is derived from an EMBL/GenBank/DDBJ whole genome shotgun (WGS) entry which is preliminary data.</text>
</comment>
<proteinExistence type="predicted"/>
<protein>
    <submittedName>
        <fullName evidence="1">DUF2282 domain-containing protein</fullName>
    </submittedName>
</protein>
<organism evidence="1 2">
    <name type="scientific">Okeania hirsuta</name>
    <dbReference type="NCBI Taxonomy" id="1458930"/>
    <lineage>
        <taxon>Bacteria</taxon>
        <taxon>Bacillati</taxon>
        <taxon>Cyanobacteriota</taxon>
        <taxon>Cyanophyceae</taxon>
        <taxon>Oscillatoriophycideae</taxon>
        <taxon>Oscillatoriales</taxon>
        <taxon>Microcoleaceae</taxon>
        <taxon>Okeania</taxon>
    </lineage>
</organism>
<dbReference type="AlphaFoldDB" id="A0A3N6P257"/>
<dbReference type="OrthoDB" id="1551288at2"/>
<dbReference type="InterPro" id="IPR018740">
    <property type="entry name" value="DUF2282_membr"/>
</dbReference>
<name>A0A3N6P257_9CYAN</name>
<gene>
    <name evidence="1" type="ORF">D5R40_27700</name>
</gene>
<dbReference type="Pfam" id="PF10048">
    <property type="entry name" value="DUF2282"/>
    <property type="match status" value="1"/>
</dbReference>
<evidence type="ECO:0000313" key="1">
    <source>
        <dbReference type="EMBL" id="RQH27446.1"/>
    </source>
</evidence>
<dbReference type="Proteomes" id="UP000269154">
    <property type="component" value="Unassembled WGS sequence"/>
</dbReference>